<organism evidence="1 2">
    <name type="scientific">Tessaracoccus antarcticus</name>
    <dbReference type="NCBI Taxonomy" id="2479848"/>
    <lineage>
        <taxon>Bacteria</taxon>
        <taxon>Bacillati</taxon>
        <taxon>Actinomycetota</taxon>
        <taxon>Actinomycetes</taxon>
        <taxon>Propionibacteriales</taxon>
        <taxon>Propionibacteriaceae</taxon>
        <taxon>Tessaracoccus</taxon>
    </lineage>
</organism>
<dbReference type="OrthoDB" id="9939794at2"/>
<dbReference type="AlphaFoldDB" id="A0A3M0GC88"/>
<accession>A0A3M0GC88</accession>
<gene>
    <name evidence="1" type="ORF">EAX62_11250</name>
</gene>
<name>A0A3M0GC88_9ACTN</name>
<protein>
    <submittedName>
        <fullName evidence="1">Uncharacterized protein</fullName>
    </submittedName>
</protein>
<sequence length="287" mass="30505">MTIWDIVDQLNEEHKDLLVLVADEPQATALPARVCEVLDWEHEEALMVGGELRELGLAAADVSAACEISLTPKGKRAAKHILESRATGPDRADAVQTAMLRWLNSVDAASPQNFYSNGQPEGLDASEEEVYNAADAFIDSNLATMVGPRRADGRIVAMRVSPTGRAAATSGRPVSHVVRGAATSVDYSTNTSISGDMAGAIQGGRGNVQTVTIEWERRDDFVQAVEDVLAGVADESVRGELVALRDVAADPKVPQEAVREKWTAVMAAVSSVLDVVVKLAPLAALLL</sequence>
<reference evidence="1 2" key="1">
    <citation type="submission" date="2018-10" db="EMBL/GenBank/DDBJ databases">
        <title>Tessaracoccus antarcticuss sp. nov., isolated from sediment.</title>
        <authorList>
            <person name="Zhou L.Y."/>
            <person name="Du Z.J."/>
        </authorList>
    </citation>
    <scope>NUCLEOTIDE SEQUENCE [LARGE SCALE GENOMIC DNA]</scope>
    <source>
        <strain evidence="1 2">JDX10</strain>
    </source>
</reference>
<evidence type="ECO:0000313" key="2">
    <source>
        <dbReference type="Proteomes" id="UP000275256"/>
    </source>
</evidence>
<dbReference type="RefSeq" id="WP_121901830.1">
    <property type="nucleotide sequence ID" value="NZ_REFW01000003.1"/>
</dbReference>
<dbReference type="EMBL" id="REFW01000003">
    <property type="protein sequence ID" value="RMB58709.1"/>
    <property type="molecule type" value="Genomic_DNA"/>
</dbReference>
<evidence type="ECO:0000313" key="1">
    <source>
        <dbReference type="EMBL" id="RMB58709.1"/>
    </source>
</evidence>
<comment type="caution">
    <text evidence="1">The sequence shown here is derived from an EMBL/GenBank/DDBJ whole genome shotgun (WGS) entry which is preliminary data.</text>
</comment>
<dbReference type="Proteomes" id="UP000275256">
    <property type="component" value="Unassembled WGS sequence"/>
</dbReference>
<keyword evidence="2" id="KW-1185">Reference proteome</keyword>
<proteinExistence type="predicted"/>